<protein>
    <submittedName>
        <fullName evidence="1">DUF1885 family protein</fullName>
    </submittedName>
</protein>
<dbReference type="RefSeq" id="WP_226539694.1">
    <property type="nucleotide sequence ID" value="NZ_CP129013.1"/>
</dbReference>
<name>A0ABY9JV64_9BACI</name>
<sequence>MQQSYIMLCDHNETVTINKITELLHHYKEITNKLSKQLNWEYEPRAFPYTIKISHTDQIILEATSLPYKKIFIELSPKRNQTGHMIQFTLTEESTFADKGKANELIKIIGKKLKGKIVLFNGRTIRDYM</sequence>
<dbReference type="EMBL" id="CP129013">
    <property type="protein sequence ID" value="WLR43296.1"/>
    <property type="molecule type" value="Genomic_DNA"/>
</dbReference>
<reference evidence="1 2" key="1">
    <citation type="submission" date="2023-06" db="EMBL/GenBank/DDBJ databases">
        <title>Five Gram-positive bacteria isolated from mangrove sediments in Shenzhen, Guangdong, China.</title>
        <authorList>
            <person name="Yu S."/>
            <person name="Zheng W."/>
            <person name="Huang Y."/>
        </authorList>
    </citation>
    <scope>NUCLEOTIDE SEQUENCE [LARGE SCALE GENOMIC DNA]</scope>
    <source>
        <strain evidence="1 2">SaN35-3</strain>
    </source>
</reference>
<proteinExistence type="predicted"/>
<dbReference type="Gene3D" id="3.30.310.120">
    <property type="entry name" value="Rbstp2229 like protein"/>
    <property type="match status" value="1"/>
</dbReference>
<dbReference type="Proteomes" id="UP001197974">
    <property type="component" value="Chromosome"/>
</dbReference>
<dbReference type="InterPro" id="IPR036294">
    <property type="entry name" value="Rbstp2229-like_sf"/>
</dbReference>
<dbReference type="Pfam" id="PF08968">
    <property type="entry name" value="DUF1885"/>
    <property type="match status" value="1"/>
</dbReference>
<dbReference type="SUPFAM" id="SSF111171">
    <property type="entry name" value="Rbstp2229 protein"/>
    <property type="match status" value="1"/>
</dbReference>
<accession>A0ABY9JV64</accession>
<dbReference type="Gene3D" id="1.20.5.850">
    <property type="entry name" value="Rbstp2229 protein"/>
    <property type="match status" value="1"/>
</dbReference>
<organism evidence="1 2">
    <name type="scientific">Bacillus carboniphilus</name>
    <dbReference type="NCBI Taxonomy" id="86663"/>
    <lineage>
        <taxon>Bacteria</taxon>
        <taxon>Bacillati</taxon>
        <taxon>Bacillota</taxon>
        <taxon>Bacilli</taxon>
        <taxon>Bacillales</taxon>
        <taxon>Bacillaceae</taxon>
        <taxon>Bacillus</taxon>
    </lineage>
</organism>
<evidence type="ECO:0000313" key="2">
    <source>
        <dbReference type="Proteomes" id="UP001197974"/>
    </source>
</evidence>
<gene>
    <name evidence="1" type="ORF">LC087_03640</name>
</gene>
<keyword evidence="2" id="KW-1185">Reference proteome</keyword>
<dbReference type="InterPro" id="IPR015062">
    <property type="entry name" value="DUF1885"/>
</dbReference>
<evidence type="ECO:0000313" key="1">
    <source>
        <dbReference type="EMBL" id="WLR43296.1"/>
    </source>
</evidence>